<evidence type="ECO:0000313" key="1">
    <source>
        <dbReference type="EMBL" id="RXN01383.1"/>
    </source>
</evidence>
<dbReference type="Proteomes" id="UP000289886">
    <property type="component" value="Unassembled WGS sequence"/>
</dbReference>
<sequence>MKLCNNESCHPDKKKQLVNKPKADVIAQLPSPQLQDRISPMQQRAHIVPAHLAKNSILKKLVLQNEKQRRSINSLKWQIVHLHEAVGSVTKVARELLVRMQSHYENEPLERTWMCEAIPEERVAYSGDDSTFLQEDSVHFTQDPIVAAIPAPLPDSVQNQVLCSATVLPDIVINSISLEKEAEINVLSQGRVERSAALLFRALNTTERYHEWTNNVNYDGSRGKKGLPTNLKHILWGYLRMRFRVEPQHDKLLRDRINKQL</sequence>
<name>A0A662YXW3_ACIRT</name>
<dbReference type="EMBL" id="SCEB01000052">
    <property type="protein sequence ID" value="RXN01383.1"/>
    <property type="molecule type" value="Genomic_DNA"/>
</dbReference>
<protein>
    <submittedName>
        <fullName evidence="1">Uncharacterized protein</fullName>
    </submittedName>
</protein>
<dbReference type="AlphaFoldDB" id="A0A662YXW3"/>
<evidence type="ECO:0000313" key="2">
    <source>
        <dbReference type="Proteomes" id="UP000289886"/>
    </source>
</evidence>
<proteinExistence type="predicted"/>
<gene>
    <name evidence="1" type="ORF">EOD39_6979</name>
</gene>
<organism evidence="1 2">
    <name type="scientific">Acipenser ruthenus</name>
    <name type="common">Sterlet sturgeon</name>
    <dbReference type="NCBI Taxonomy" id="7906"/>
    <lineage>
        <taxon>Eukaryota</taxon>
        <taxon>Metazoa</taxon>
        <taxon>Chordata</taxon>
        <taxon>Craniata</taxon>
        <taxon>Vertebrata</taxon>
        <taxon>Euteleostomi</taxon>
        <taxon>Actinopterygii</taxon>
        <taxon>Chondrostei</taxon>
        <taxon>Acipenseriformes</taxon>
        <taxon>Acipenseridae</taxon>
        <taxon>Acipenser</taxon>
    </lineage>
</organism>
<accession>A0A662YXW3</accession>
<reference evidence="1 2" key="1">
    <citation type="submission" date="2019-01" db="EMBL/GenBank/DDBJ databases">
        <title>Draft Genome and Complete Hox-Cluster Characterization of the Sterlet Sturgeon (Acipenser ruthenus).</title>
        <authorList>
            <person name="Wei Q."/>
        </authorList>
    </citation>
    <scope>NUCLEOTIDE SEQUENCE [LARGE SCALE GENOMIC DNA]</scope>
    <source>
        <strain evidence="1">WHYD16114868_AA</strain>
        <tissue evidence="1">Blood</tissue>
    </source>
</reference>
<keyword evidence="2" id="KW-1185">Reference proteome</keyword>
<comment type="caution">
    <text evidence="1">The sequence shown here is derived from an EMBL/GenBank/DDBJ whole genome shotgun (WGS) entry which is preliminary data.</text>
</comment>